<keyword evidence="3" id="KW-1185">Reference proteome</keyword>
<dbReference type="InterPro" id="IPR022017">
    <property type="entry name" value="BFA1-like_DUF3598"/>
</dbReference>
<dbReference type="InterPro" id="IPR012674">
    <property type="entry name" value="Calycin"/>
</dbReference>
<protein>
    <submittedName>
        <fullName evidence="2">DUF3598 family protein</fullName>
    </submittedName>
</protein>
<gene>
    <name evidence="2" type="ORF">WMG39_01455</name>
</gene>
<dbReference type="Pfam" id="PF12204">
    <property type="entry name" value="DUF3598_N"/>
    <property type="match status" value="1"/>
</dbReference>
<accession>A0ABU8YGL8</accession>
<organism evidence="2 3">
    <name type="scientific">Microcoleus anatoxicus PTRS2</name>
    <dbReference type="NCBI Taxonomy" id="2705321"/>
    <lineage>
        <taxon>Bacteria</taxon>
        <taxon>Bacillati</taxon>
        <taxon>Cyanobacteriota</taxon>
        <taxon>Cyanophyceae</taxon>
        <taxon>Oscillatoriophycideae</taxon>
        <taxon>Oscillatoriales</taxon>
        <taxon>Microcoleaceae</taxon>
        <taxon>Microcoleus</taxon>
        <taxon>Microcoleus anatoxicus</taxon>
    </lineage>
</organism>
<proteinExistence type="predicted"/>
<evidence type="ECO:0000259" key="1">
    <source>
        <dbReference type="Pfam" id="PF12204"/>
    </source>
</evidence>
<sequence length="270" mass="30970">MSQNRVSITAKVPLTAQQQWETFMAHHCGRWQGLLVRYDATGQVLDILDSVRSFIPSDDRQTVTHSLDFRSRMTETVTQKQWVLTLGNPLIIHPVDPEAYLLFNPHSSDIMVGHDRKGSRFYFEPYLLASGKRTSVVVMYYKSPDNSLQPNLFSLFRESKEETAQPWWSEQTDCRIDRVDWLTLPTQAVGGTYISLDEMAQLPVPPQPIEVQGDFLQIQFPDAIEVVISSDRFQTPYYASMRWTPDTNDSLQSCTLIYEKPAQKADVFAI</sequence>
<dbReference type="Proteomes" id="UP001384579">
    <property type="component" value="Unassembled WGS sequence"/>
</dbReference>
<dbReference type="RefSeq" id="WP_340519010.1">
    <property type="nucleotide sequence ID" value="NZ_JBBLXS010000010.1"/>
</dbReference>
<name>A0ABU8YGL8_9CYAN</name>
<evidence type="ECO:0000313" key="2">
    <source>
        <dbReference type="EMBL" id="MEK0183509.1"/>
    </source>
</evidence>
<evidence type="ECO:0000313" key="3">
    <source>
        <dbReference type="Proteomes" id="UP001384579"/>
    </source>
</evidence>
<feature type="domain" description="DUF3598" evidence="1">
    <location>
        <begin position="17"/>
        <end position="143"/>
    </location>
</feature>
<dbReference type="SUPFAM" id="SSF50814">
    <property type="entry name" value="Lipocalins"/>
    <property type="match status" value="1"/>
</dbReference>
<dbReference type="EMBL" id="JBBLXS010000010">
    <property type="protein sequence ID" value="MEK0183509.1"/>
    <property type="molecule type" value="Genomic_DNA"/>
</dbReference>
<comment type="caution">
    <text evidence="2">The sequence shown here is derived from an EMBL/GenBank/DDBJ whole genome shotgun (WGS) entry which is preliminary data.</text>
</comment>
<dbReference type="Gene3D" id="2.40.128.20">
    <property type="match status" value="1"/>
</dbReference>
<reference evidence="2 3" key="1">
    <citation type="journal article" date="2020" name="Harmful Algae">
        <title>Molecular and morphological characterization of a novel dihydroanatoxin-a producing Microcoleus species (cyanobacteria) from the Russian River, California, USA.</title>
        <authorList>
            <person name="Conklin K.Y."/>
            <person name="Stancheva R."/>
            <person name="Otten T.G."/>
            <person name="Fadness R."/>
            <person name="Boyer G.L."/>
            <person name="Read B."/>
            <person name="Zhang X."/>
            <person name="Sheath R.G."/>
        </authorList>
    </citation>
    <scope>NUCLEOTIDE SEQUENCE [LARGE SCALE GENOMIC DNA]</scope>
    <source>
        <strain evidence="2 3">PTRS2</strain>
    </source>
</reference>